<reference evidence="1" key="1">
    <citation type="submission" date="2021-07" db="EMBL/GenBank/DDBJ databases">
        <authorList>
            <person name="Catto M.A."/>
            <person name="Jacobson A."/>
            <person name="Kennedy G."/>
            <person name="Labadie P."/>
            <person name="Hunt B.G."/>
            <person name="Srinivasan R."/>
        </authorList>
    </citation>
    <scope>NUCLEOTIDE SEQUENCE</scope>
    <source>
        <strain evidence="1">PL_HMW_Pooled</strain>
        <tissue evidence="1">Head</tissue>
    </source>
</reference>
<dbReference type="AlphaFoldDB" id="A0AAE1HTS8"/>
<keyword evidence="2" id="KW-1185">Reference proteome</keyword>
<sequence length="626" mass="71531">MEKSGNYIEPKPFVVGSEVKQKRKDGRIVSELSPLTGQLVPIKKVLECFFSMPGVFDVVMAYVNLLENETFGIIGNFMQGALWKFKVAKYFVGKLVLPLNFYHDEYEINNPLGSHSGLAKQGGTYFSIPCLPPEHISQLANIFLASLNYALDRKSAVCSTSRNEAIFRHIVLQINDLLRNGIVVKCGGQEHKLYFGFGLLLGDNEGLNSTQDFASATSYCRFCKASPSDIKVDLFEKTELLRCEEDYDEDVSADYKVSGIKLKSVWNEIDGHHIYNNYSVDLLHDIEEGLLKYGMFHVVHHFVNNAQQKVSLEILNDRMRLFNYYDNGITNKPQLISDRDLNTEKRLRRSGSEMHNFTLIFAMLIGDLISTKDEVWQYYLVVRKILSFLYAPQIQTECIDSFSLLVASHHKLYIHLFNDTLKPKFHNLVHYARIMKQSGPLCHLSTIRYEARHKPNKEVAAATTSRRDPLRTVAIKNQLQLCYRLTANQGLRERFHVGPSCAIMPGDKTLLNVLESYGDFVEISWVEINGTKYRPNMFVCHSVDESDGLPQFGQIEKILCNENFEILLHCKNFETLGLEENFSAYEVVVKHGNINVPIKSLIMYSPVVFWKLGLIGDMFMTLRHAL</sequence>
<evidence type="ECO:0000313" key="1">
    <source>
        <dbReference type="EMBL" id="KAK3926625.1"/>
    </source>
</evidence>
<dbReference type="Proteomes" id="UP001219518">
    <property type="component" value="Unassembled WGS sequence"/>
</dbReference>
<protein>
    <submittedName>
        <fullName evidence="1">Digeranylgeranylglycerophospholipid reductase</fullName>
    </submittedName>
</protein>
<gene>
    <name evidence="1" type="ORF">KUF71_014961</name>
</gene>
<proteinExistence type="predicted"/>
<organism evidence="1 2">
    <name type="scientific">Frankliniella fusca</name>
    <dbReference type="NCBI Taxonomy" id="407009"/>
    <lineage>
        <taxon>Eukaryota</taxon>
        <taxon>Metazoa</taxon>
        <taxon>Ecdysozoa</taxon>
        <taxon>Arthropoda</taxon>
        <taxon>Hexapoda</taxon>
        <taxon>Insecta</taxon>
        <taxon>Pterygota</taxon>
        <taxon>Neoptera</taxon>
        <taxon>Paraneoptera</taxon>
        <taxon>Thysanoptera</taxon>
        <taxon>Terebrantia</taxon>
        <taxon>Thripoidea</taxon>
        <taxon>Thripidae</taxon>
        <taxon>Frankliniella</taxon>
    </lineage>
</organism>
<dbReference type="EMBL" id="JAHWGI010001269">
    <property type="protein sequence ID" value="KAK3926625.1"/>
    <property type="molecule type" value="Genomic_DNA"/>
</dbReference>
<accession>A0AAE1HTS8</accession>
<comment type="caution">
    <text evidence="1">The sequence shown here is derived from an EMBL/GenBank/DDBJ whole genome shotgun (WGS) entry which is preliminary data.</text>
</comment>
<reference evidence="1" key="2">
    <citation type="journal article" date="2023" name="BMC Genomics">
        <title>Pest status, molecular evolution, and epigenetic factors derived from the genome assembly of Frankliniella fusca, a thysanopteran phytovirus vector.</title>
        <authorList>
            <person name="Catto M.A."/>
            <person name="Labadie P.E."/>
            <person name="Jacobson A.L."/>
            <person name="Kennedy G.G."/>
            <person name="Srinivasan R."/>
            <person name="Hunt B.G."/>
        </authorList>
    </citation>
    <scope>NUCLEOTIDE SEQUENCE</scope>
    <source>
        <strain evidence="1">PL_HMW_Pooled</strain>
    </source>
</reference>
<name>A0AAE1HTS8_9NEOP</name>
<evidence type="ECO:0000313" key="2">
    <source>
        <dbReference type="Proteomes" id="UP001219518"/>
    </source>
</evidence>